<sequence length="110" mass="12611">MQLRRNFLISLRCFLIKTFTSKAHYGMNLHNKRFTPGLLSLLGFFSSTTPLLRFQLLDGVCLTVVPPVLGVVVEYFHAILHSAERRPKRQYSYGTPLRTAATAMKNRQQI</sequence>
<keyword evidence="2" id="KW-1185">Reference proteome</keyword>
<evidence type="ECO:0000313" key="1">
    <source>
        <dbReference type="EMBL" id="TGZ72203.1"/>
    </source>
</evidence>
<gene>
    <name evidence="1" type="ORF">CRM22_002228</name>
</gene>
<name>A0A4S2M731_OPIFE</name>
<dbReference type="AlphaFoldDB" id="A0A4S2M731"/>
<dbReference type="Proteomes" id="UP000308267">
    <property type="component" value="Unassembled WGS sequence"/>
</dbReference>
<reference evidence="1 2" key="1">
    <citation type="journal article" date="2019" name="BMC Genomics">
        <title>New insights from Opisthorchis felineus genome: update on genomics of the epidemiologically important liver flukes.</title>
        <authorList>
            <person name="Ershov N.I."/>
            <person name="Mordvinov V.A."/>
            <person name="Prokhortchouk E.B."/>
            <person name="Pakharukova M.Y."/>
            <person name="Gunbin K.V."/>
            <person name="Ustyantsev K."/>
            <person name="Genaev M.A."/>
            <person name="Blinov A.G."/>
            <person name="Mazur A."/>
            <person name="Boulygina E."/>
            <person name="Tsygankova S."/>
            <person name="Khrameeva E."/>
            <person name="Chekanov N."/>
            <person name="Fan G."/>
            <person name="Xiao A."/>
            <person name="Zhang H."/>
            <person name="Xu X."/>
            <person name="Yang H."/>
            <person name="Solovyev V."/>
            <person name="Lee S.M."/>
            <person name="Liu X."/>
            <person name="Afonnikov D.A."/>
            <person name="Skryabin K.G."/>
        </authorList>
    </citation>
    <scope>NUCLEOTIDE SEQUENCE [LARGE SCALE GENOMIC DNA]</scope>
    <source>
        <strain evidence="1">AK-0245</strain>
        <tissue evidence="1">Whole organism</tissue>
    </source>
</reference>
<protein>
    <submittedName>
        <fullName evidence="1">Uncharacterized protein</fullName>
    </submittedName>
</protein>
<evidence type="ECO:0000313" key="2">
    <source>
        <dbReference type="Proteomes" id="UP000308267"/>
    </source>
</evidence>
<proteinExistence type="predicted"/>
<accession>A0A4S2M731</accession>
<organism evidence="1 2">
    <name type="scientific">Opisthorchis felineus</name>
    <dbReference type="NCBI Taxonomy" id="147828"/>
    <lineage>
        <taxon>Eukaryota</taxon>
        <taxon>Metazoa</taxon>
        <taxon>Spiralia</taxon>
        <taxon>Lophotrochozoa</taxon>
        <taxon>Platyhelminthes</taxon>
        <taxon>Trematoda</taxon>
        <taxon>Digenea</taxon>
        <taxon>Opisthorchiida</taxon>
        <taxon>Opisthorchiata</taxon>
        <taxon>Opisthorchiidae</taxon>
        <taxon>Opisthorchis</taxon>
    </lineage>
</organism>
<comment type="caution">
    <text evidence="1">The sequence shown here is derived from an EMBL/GenBank/DDBJ whole genome shotgun (WGS) entry which is preliminary data.</text>
</comment>
<dbReference type="EMBL" id="SJOL01003966">
    <property type="protein sequence ID" value="TGZ72203.1"/>
    <property type="molecule type" value="Genomic_DNA"/>
</dbReference>